<organism evidence="1 2">
    <name type="scientific">Breznakiella homolactica</name>
    <dbReference type="NCBI Taxonomy" id="2798577"/>
    <lineage>
        <taxon>Bacteria</taxon>
        <taxon>Pseudomonadati</taxon>
        <taxon>Spirochaetota</taxon>
        <taxon>Spirochaetia</taxon>
        <taxon>Spirochaetales</taxon>
        <taxon>Breznakiellaceae</taxon>
        <taxon>Breznakiella</taxon>
    </lineage>
</organism>
<keyword evidence="2" id="KW-1185">Reference proteome</keyword>
<evidence type="ECO:0000313" key="2">
    <source>
        <dbReference type="Proteomes" id="UP000595917"/>
    </source>
</evidence>
<sequence>MAKKISDEECTANYERLVQLFREAVPGADRFSVVAGYGMDVGMTNFIVVRQTTYTYSNYAVGYDERENEIVILPVDRDLSAYGNAFSLNRDTVIKAKQSWLSKEITIRDNSLPKKYIQFSVPEWINDDEDEVVIAVKQVEQAKDFIEFFKTRFTK</sequence>
<dbReference type="RefSeq" id="WP_215627217.1">
    <property type="nucleotide sequence ID" value="NZ_CP067089.2"/>
</dbReference>
<dbReference type="KEGG" id="bhc:JFL75_03100"/>
<evidence type="ECO:0000313" key="1">
    <source>
        <dbReference type="EMBL" id="QQO09913.1"/>
    </source>
</evidence>
<accession>A0A7T7XPC8</accession>
<name>A0A7T7XPC8_9SPIR</name>
<gene>
    <name evidence="1" type="ORF">JFL75_03100</name>
</gene>
<reference evidence="1" key="1">
    <citation type="submission" date="2021-01" db="EMBL/GenBank/DDBJ databases">
        <title>Description of Breznakiella homolactica.</title>
        <authorList>
            <person name="Song Y."/>
            <person name="Brune A."/>
        </authorList>
    </citation>
    <scope>NUCLEOTIDE SEQUENCE</scope>
    <source>
        <strain evidence="1">RmG30</strain>
    </source>
</reference>
<protein>
    <submittedName>
        <fullName evidence="1">Uncharacterized protein</fullName>
    </submittedName>
</protein>
<dbReference type="AlphaFoldDB" id="A0A7T7XPC8"/>
<dbReference type="Proteomes" id="UP000595917">
    <property type="component" value="Chromosome"/>
</dbReference>
<proteinExistence type="predicted"/>
<dbReference type="EMBL" id="CP067089">
    <property type="protein sequence ID" value="QQO09913.1"/>
    <property type="molecule type" value="Genomic_DNA"/>
</dbReference>